<reference evidence="4 5" key="1">
    <citation type="submission" date="2023-09" db="EMBL/GenBank/DDBJ databases">
        <title>Pangenome analysis of Batrachochytrium dendrobatidis and related Chytrids.</title>
        <authorList>
            <person name="Yacoub M.N."/>
            <person name="Stajich J.E."/>
            <person name="James T.Y."/>
        </authorList>
    </citation>
    <scope>NUCLEOTIDE SEQUENCE [LARGE SCALE GENOMIC DNA]</scope>
    <source>
        <strain evidence="4 5">JEL0888</strain>
    </source>
</reference>
<evidence type="ECO:0000259" key="3">
    <source>
        <dbReference type="Pfam" id="PF16655"/>
    </source>
</evidence>
<dbReference type="Pfam" id="PF16655">
    <property type="entry name" value="PhoD_N"/>
    <property type="match status" value="1"/>
</dbReference>
<accession>A0ABR4MVX9</accession>
<dbReference type="PANTHER" id="PTHR43606">
    <property type="entry name" value="PHOSPHATASE, PUTATIVE (AFU_ORTHOLOGUE AFUA_6G08710)-RELATED"/>
    <property type="match status" value="1"/>
</dbReference>
<feature type="domain" description="Phospholipase D N-terminal" evidence="3">
    <location>
        <begin position="92"/>
        <end position="197"/>
    </location>
</feature>
<organism evidence="4 5">
    <name type="scientific">Polyrhizophydium stewartii</name>
    <dbReference type="NCBI Taxonomy" id="2732419"/>
    <lineage>
        <taxon>Eukaryota</taxon>
        <taxon>Fungi</taxon>
        <taxon>Fungi incertae sedis</taxon>
        <taxon>Chytridiomycota</taxon>
        <taxon>Chytridiomycota incertae sedis</taxon>
        <taxon>Chytridiomycetes</taxon>
        <taxon>Rhizophydiales</taxon>
        <taxon>Rhizophydiales incertae sedis</taxon>
        <taxon>Polyrhizophydium</taxon>
    </lineage>
</organism>
<dbReference type="InterPro" id="IPR052900">
    <property type="entry name" value="Phospholipid_Metab_Enz"/>
</dbReference>
<proteinExistence type="predicted"/>
<comment type="caution">
    <text evidence="4">The sequence shown here is derived from an EMBL/GenBank/DDBJ whole genome shotgun (WGS) entry which is preliminary data.</text>
</comment>
<protein>
    <recommendedName>
        <fullName evidence="6">Alkaline phosphatase D</fullName>
    </recommendedName>
</protein>
<sequence>MLGSLLSTLGSAVGLTGAPLSVSPNLARVSFGAAAAAAEPAPPAKPAGDAAAAADGQTTAESHAPLPDLRLTSSQTPLIRSPSTSRLIEFRHGIASGDPLSDSIILWTKISPPAHALGERFTLRFQLSTDLANPASFETHGSHLHEGLVETDASIDFVAKVDATGLPPNTRFMYRFIAPNADAPDSPSVSPTGFTRTMPRSTDDLASLRMAVVSCANMVDGFFNAYVNISRRPEIDVVVHLGDYIYEYADGGFGSGKAIDRMPVPNKALQTLDDYRTRHAQYKLDPDLQAAHQAHPWIVVWDDHEFADNIDSREKWHDLTLAGMQAYFEYLPIRQERLGDGYKIYRTFQFGNLLDLVMVDTRIIGRDETDVRDSGRLNDPKRSIMGPEQEAWFETQLSESQLRGAAWRFVGNQVVFSPIKVLGVPVSVDSWDGYPANRQRVISYLESQSISDTVILTGDIHSSFAFDIAADPFDKSRYSRSEPKGSVAVELVSPAVTSRSALEYLHIGAMQSAAQKFFESQEPHMHYVNVCDNGYILINITQTEITAEFWYTEDVHKSTVVERLGARVVSERGSNRVTHSEIF</sequence>
<name>A0ABR4MVX9_9FUNG</name>
<dbReference type="InterPro" id="IPR038607">
    <property type="entry name" value="PhoD-like_sf"/>
</dbReference>
<dbReference type="InterPro" id="IPR018946">
    <property type="entry name" value="PhoD-like_MPP"/>
</dbReference>
<evidence type="ECO:0000313" key="4">
    <source>
        <dbReference type="EMBL" id="KAL2911417.1"/>
    </source>
</evidence>
<evidence type="ECO:0008006" key="6">
    <source>
        <dbReference type="Google" id="ProtNLM"/>
    </source>
</evidence>
<dbReference type="PANTHER" id="PTHR43606:SF7">
    <property type="entry name" value="PHOSPHATASE, PUTATIVE (AFU_ORTHOLOGUE AFUA_6G08710)-RELATED"/>
    <property type="match status" value="1"/>
</dbReference>
<dbReference type="Gene3D" id="3.60.21.70">
    <property type="entry name" value="PhoD-like phosphatase"/>
    <property type="match status" value="1"/>
</dbReference>
<dbReference type="Gene3D" id="2.60.40.380">
    <property type="entry name" value="Purple acid phosphatase-like, N-terminal"/>
    <property type="match status" value="1"/>
</dbReference>
<evidence type="ECO:0000256" key="1">
    <source>
        <dbReference type="SAM" id="MobiDB-lite"/>
    </source>
</evidence>
<evidence type="ECO:0000313" key="5">
    <source>
        <dbReference type="Proteomes" id="UP001527925"/>
    </source>
</evidence>
<feature type="domain" description="PhoD-like phosphatase metallophosphatase" evidence="2">
    <location>
        <begin position="210"/>
        <end position="549"/>
    </location>
</feature>
<dbReference type="InterPro" id="IPR029052">
    <property type="entry name" value="Metallo-depent_PP-like"/>
</dbReference>
<gene>
    <name evidence="4" type="ORF">HK105_209114</name>
</gene>
<dbReference type="CDD" id="cd07389">
    <property type="entry name" value="MPP_PhoD"/>
    <property type="match status" value="1"/>
</dbReference>
<evidence type="ECO:0000259" key="2">
    <source>
        <dbReference type="Pfam" id="PF09423"/>
    </source>
</evidence>
<dbReference type="EMBL" id="JADGIZ020000112">
    <property type="protein sequence ID" value="KAL2911417.1"/>
    <property type="molecule type" value="Genomic_DNA"/>
</dbReference>
<dbReference type="Pfam" id="PF09423">
    <property type="entry name" value="PhoD"/>
    <property type="match status" value="1"/>
</dbReference>
<dbReference type="Proteomes" id="UP001527925">
    <property type="component" value="Unassembled WGS sequence"/>
</dbReference>
<feature type="region of interest" description="Disordered" evidence="1">
    <location>
        <begin position="39"/>
        <end position="75"/>
    </location>
</feature>
<dbReference type="InterPro" id="IPR032093">
    <property type="entry name" value="PhoD_N"/>
</dbReference>
<keyword evidence="5" id="KW-1185">Reference proteome</keyword>
<dbReference type="SUPFAM" id="SSF56300">
    <property type="entry name" value="Metallo-dependent phosphatases"/>
    <property type="match status" value="1"/>
</dbReference>